<gene>
    <name evidence="3" type="ORF">HERILL_LOCUS3417</name>
</gene>
<feature type="compositionally biased region" description="Low complexity" evidence="1">
    <location>
        <begin position="22"/>
        <end position="33"/>
    </location>
</feature>
<organism evidence="3 4">
    <name type="scientific">Hermetia illucens</name>
    <name type="common">Black soldier fly</name>
    <dbReference type="NCBI Taxonomy" id="343691"/>
    <lineage>
        <taxon>Eukaryota</taxon>
        <taxon>Metazoa</taxon>
        <taxon>Ecdysozoa</taxon>
        <taxon>Arthropoda</taxon>
        <taxon>Hexapoda</taxon>
        <taxon>Insecta</taxon>
        <taxon>Pterygota</taxon>
        <taxon>Neoptera</taxon>
        <taxon>Endopterygota</taxon>
        <taxon>Diptera</taxon>
        <taxon>Brachycera</taxon>
        <taxon>Stratiomyomorpha</taxon>
        <taxon>Stratiomyidae</taxon>
        <taxon>Hermetiinae</taxon>
        <taxon>Hermetia</taxon>
    </lineage>
</organism>
<accession>A0A7R8UG61</accession>
<feature type="compositionally biased region" description="Basic and acidic residues" evidence="1">
    <location>
        <begin position="61"/>
        <end position="70"/>
    </location>
</feature>
<keyword evidence="2" id="KW-0732">Signal</keyword>
<keyword evidence="4" id="KW-1185">Reference proteome</keyword>
<evidence type="ECO:0000256" key="1">
    <source>
        <dbReference type="SAM" id="MobiDB-lite"/>
    </source>
</evidence>
<evidence type="ECO:0000313" key="3">
    <source>
        <dbReference type="EMBL" id="CAD7080252.1"/>
    </source>
</evidence>
<evidence type="ECO:0000256" key="2">
    <source>
        <dbReference type="SAM" id="SignalP"/>
    </source>
</evidence>
<proteinExistence type="predicted"/>
<feature type="compositionally biased region" description="Low complexity" evidence="1">
    <location>
        <begin position="40"/>
        <end position="60"/>
    </location>
</feature>
<feature type="chain" id="PRO_5031319813" evidence="2">
    <location>
        <begin position="19"/>
        <end position="119"/>
    </location>
</feature>
<dbReference type="Proteomes" id="UP000594454">
    <property type="component" value="Chromosome 1"/>
</dbReference>
<reference evidence="3 4" key="1">
    <citation type="submission" date="2020-11" db="EMBL/GenBank/DDBJ databases">
        <authorList>
            <person name="Wallbank WR R."/>
            <person name="Pardo Diaz C."/>
            <person name="Kozak K."/>
            <person name="Martin S."/>
            <person name="Jiggins C."/>
            <person name="Moest M."/>
            <person name="Warren A I."/>
            <person name="Generalovic N T."/>
            <person name="Byers J.R.P. K."/>
            <person name="Montejo-Kovacevich G."/>
            <person name="Yen C E."/>
        </authorList>
    </citation>
    <scope>NUCLEOTIDE SEQUENCE [LARGE SCALE GENOMIC DNA]</scope>
</reference>
<feature type="region of interest" description="Disordered" evidence="1">
    <location>
        <begin position="22"/>
        <end position="78"/>
    </location>
</feature>
<sequence length="119" mass="12554">MKGLVIVALAALIAIASAYPQNGWDSQSQNNNGQWGGWGQSAQPGQSPSGQQNQPQIQDPSDSRDAKDETSNEIDATVGTAIVAINGSVYYRIQYASDEAKADNKDQSSQKPASTPSQS</sequence>
<name>A0A7R8UG61_HERIL</name>
<feature type="compositionally biased region" description="Polar residues" evidence="1">
    <location>
        <begin position="109"/>
        <end position="119"/>
    </location>
</feature>
<dbReference type="EMBL" id="LR899009">
    <property type="protein sequence ID" value="CAD7080252.1"/>
    <property type="molecule type" value="Genomic_DNA"/>
</dbReference>
<dbReference type="InParanoid" id="A0A7R8UG61"/>
<protein>
    <submittedName>
        <fullName evidence="3">Uncharacterized protein</fullName>
    </submittedName>
</protein>
<feature type="signal peptide" evidence="2">
    <location>
        <begin position="1"/>
        <end position="18"/>
    </location>
</feature>
<dbReference type="AlphaFoldDB" id="A0A7R8UG61"/>
<evidence type="ECO:0000313" key="4">
    <source>
        <dbReference type="Proteomes" id="UP000594454"/>
    </source>
</evidence>
<feature type="region of interest" description="Disordered" evidence="1">
    <location>
        <begin position="98"/>
        <end position="119"/>
    </location>
</feature>
<feature type="compositionally biased region" description="Basic and acidic residues" evidence="1">
    <location>
        <begin position="98"/>
        <end position="108"/>
    </location>
</feature>